<evidence type="ECO:0000313" key="13">
    <source>
        <dbReference type="EMBL" id="PZQ51596.1"/>
    </source>
</evidence>
<dbReference type="SMART" id="SM00845">
    <property type="entry name" value="GatB_Yqey"/>
    <property type="match status" value="1"/>
</dbReference>
<dbReference type="EC" id="6.3.5.-" evidence="11"/>
<dbReference type="NCBIfam" id="TIGR00133">
    <property type="entry name" value="gatB"/>
    <property type="match status" value="1"/>
</dbReference>
<dbReference type="SUPFAM" id="SSF89095">
    <property type="entry name" value="GatB/YqeY motif"/>
    <property type="match status" value="1"/>
</dbReference>
<dbReference type="InterPro" id="IPR018027">
    <property type="entry name" value="Asn/Gln_amidotransferase"/>
</dbReference>
<dbReference type="GO" id="GO:0050567">
    <property type="term" value="F:glutaminyl-tRNA synthase (glutamine-hydrolyzing) activity"/>
    <property type="evidence" value="ECO:0007669"/>
    <property type="project" value="UniProtKB-UniRule"/>
</dbReference>
<reference evidence="13 14" key="1">
    <citation type="submission" date="2017-08" db="EMBL/GenBank/DDBJ databases">
        <title>Infants hospitalized years apart are colonized by the same room-sourced microbial strains.</title>
        <authorList>
            <person name="Brooks B."/>
            <person name="Olm M.R."/>
            <person name="Firek B.A."/>
            <person name="Baker R."/>
            <person name="Thomas B.C."/>
            <person name="Morowitz M.J."/>
            <person name="Banfield J.F."/>
        </authorList>
    </citation>
    <scope>NUCLEOTIDE SEQUENCE [LARGE SCALE GENOMIC DNA]</scope>
    <source>
        <strain evidence="13">S2_005_002_R2_34</strain>
    </source>
</reference>
<evidence type="ECO:0000256" key="7">
    <source>
        <dbReference type="ARBA" id="ARBA00022917"/>
    </source>
</evidence>
<dbReference type="InterPro" id="IPR006075">
    <property type="entry name" value="Asn/Gln-tRNA_Trfase_suB/E_cat"/>
</dbReference>
<keyword evidence="5 11" id="KW-0547">Nucleotide-binding</keyword>
<comment type="catalytic activity">
    <reaction evidence="9 11">
        <text>L-aspartyl-tRNA(Asn) + L-glutamine + ATP + H2O = L-asparaginyl-tRNA(Asn) + L-glutamate + ADP + phosphate + 2 H(+)</text>
        <dbReference type="Rhea" id="RHEA:14513"/>
        <dbReference type="Rhea" id="RHEA-COMP:9674"/>
        <dbReference type="Rhea" id="RHEA-COMP:9677"/>
        <dbReference type="ChEBI" id="CHEBI:15377"/>
        <dbReference type="ChEBI" id="CHEBI:15378"/>
        <dbReference type="ChEBI" id="CHEBI:29985"/>
        <dbReference type="ChEBI" id="CHEBI:30616"/>
        <dbReference type="ChEBI" id="CHEBI:43474"/>
        <dbReference type="ChEBI" id="CHEBI:58359"/>
        <dbReference type="ChEBI" id="CHEBI:78515"/>
        <dbReference type="ChEBI" id="CHEBI:78516"/>
        <dbReference type="ChEBI" id="CHEBI:456216"/>
    </reaction>
</comment>
<protein>
    <recommendedName>
        <fullName evidence="3 11">Aspartyl/glutamyl-tRNA(Asn/Gln) amidotransferase subunit B</fullName>
        <shortName evidence="11">Asp/Glu-ADT subunit B</shortName>
        <ecNumber evidence="11">6.3.5.-</ecNumber>
    </recommendedName>
</protein>
<dbReference type="GO" id="GO:0016740">
    <property type="term" value="F:transferase activity"/>
    <property type="evidence" value="ECO:0007669"/>
    <property type="project" value="UniProtKB-KW"/>
</dbReference>
<evidence type="ECO:0000256" key="9">
    <source>
        <dbReference type="ARBA" id="ARBA00047380"/>
    </source>
</evidence>
<evidence type="ECO:0000256" key="1">
    <source>
        <dbReference type="ARBA" id="ARBA00005306"/>
    </source>
</evidence>
<evidence type="ECO:0000256" key="4">
    <source>
        <dbReference type="ARBA" id="ARBA00022598"/>
    </source>
</evidence>
<dbReference type="PANTHER" id="PTHR11659">
    <property type="entry name" value="GLUTAMYL-TRNA GLN AMIDOTRANSFERASE SUBUNIT B MITOCHONDRIAL AND PROKARYOTIC PET112-RELATED"/>
    <property type="match status" value="1"/>
</dbReference>
<dbReference type="GO" id="GO:0006412">
    <property type="term" value="P:translation"/>
    <property type="evidence" value="ECO:0007669"/>
    <property type="project" value="UniProtKB-UniRule"/>
</dbReference>
<name>A0A2W5NDH9_RHOSU</name>
<evidence type="ECO:0000256" key="11">
    <source>
        <dbReference type="HAMAP-Rule" id="MF_00121"/>
    </source>
</evidence>
<dbReference type="InterPro" id="IPR017958">
    <property type="entry name" value="Gln-tRNA_amidoTrfase_suB_CS"/>
</dbReference>
<dbReference type="InterPro" id="IPR042114">
    <property type="entry name" value="GatB_C_1"/>
</dbReference>
<dbReference type="Pfam" id="PF02637">
    <property type="entry name" value="GatB_Yqey"/>
    <property type="match status" value="1"/>
</dbReference>
<organism evidence="13 14">
    <name type="scientific">Rhodovulum sulfidophilum</name>
    <name type="common">Rhodobacter sulfidophilus</name>
    <dbReference type="NCBI Taxonomy" id="35806"/>
    <lineage>
        <taxon>Bacteria</taxon>
        <taxon>Pseudomonadati</taxon>
        <taxon>Pseudomonadota</taxon>
        <taxon>Alphaproteobacteria</taxon>
        <taxon>Rhodobacterales</taxon>
        <taxon>Paracoccaceae</taxon>
        <taxon>Rhodovulum</taxon>
    </lineage>
</organism>
<dbReference type="InterPro" id="IPR023168">
    <property type="entry name" value="GatB_Yqey_C_2"/>
</dbReference>
<comment type="similarity">
    <text evidence="1 11">Belongs to the GatB/GatE family. GatB subfamily.</text>
</comment>
<dbReference type="PROSITE" id="PS01234">
    <property type="entry name" value="GATB"/>
    <property type="match status" value="1"/>
</dbReference>
<evidence type="ECO:0000256" key="8">
    <source>
        <dbReference type="ARBA" id="ARBA00024799"/>
    </source>
</evidence>
<dbReference type="Proteomes" id="UP000249185">
    <property type="component" value="Unassembled WGS sequence"/>
</dbReference>
<evidence type="ECO:0000256" key="2">
    <source>
        <dbReference type="ARBA" id="ARBA00011123"/>
    </source>
</evidence>
<dbReference type="PANTHER" id="PTHR11659:SF0">
    <property type="entry name" value="GLUTAMYL-TRNA(GLN) AMIDOTRANSFERASE SUBUNIT B, MITOCHONDRIAL"/>
    <property type="match status" value="1"/>
</dbReference>
<dbReference type="Gene3D" id="1.10.150.380">
    <property type="entry name" value="GatB domain, N-terminal subdomain"/>
    <property type="match status" value="1"/>
</dbReference>
<dbReference type="InterPro" id="IPR003789">
    <property type="entry name" value="Asn/Gln_tRNA_amidoTrase-B-like"/>
</dbReference>
<dbReference type="GO" id="GO:0005524">
    <property type="term" value="F:ATP binding"/>
    <property type="evidence" value="ECO:0007669"/>
    <property type="project" value="UniProtKB-KW"/>
</dbReference>
<comment type="catalytic activity">
    <reaction evidence="10 11">
        <text>L-glutamyl-tRNA(Gln) + L-glutamine + ATP + H2O = L-glutaminyl-tRNA(Gln) + L-glutamate + ADP + phosphate + H(+)</text>
        <dbReference type="Rhea" id="RHEA:17521"/>
        <dbReference type="Rhea" id="RHEA-COMP:9681"/>
        <dbReference type="Rhea" id="RHEA-COMP:9684"/>
        <dbReference type="ChEBI" id="CHEBI:15377"/>
        <dbReference type="ChEBI" id="CHEBI:15378"/>
        <dbReference type="ChEBI" id="CHEBI:29985"/>
        <dbReference type="ChEBI" id="CHEBI:30616"/>
        <dbReference type="ChEBI" id="CHEBI:43474"/>
        <dbReference type="ChEBI" id="CHEBI:58359"/>
        <dbReference type="ChEBI" id="CHEBI:78520"/>
        <dbReference type="ChEBI" id="CHEBI:78521"/>
        <dbReference type="ChEBI" id="CHEBI:456216"/>
    </reaction>
</comment>
<comment type="caution">
    <text evidence="13">The sequence shown here is derived from an EMBL/GenBank/DDBJ whole genome shotgun (WGS) entry which is preliminary data.</text>
</comment>
<dbReference type="GO" id="GO:0070681">
    <property type="term" value="P:glutaminyl-tRNAGln biosynthesis via transamidation"/>
    <property type="evidence" value="ECO:0007669"/>
    <property type="project" value="TreeGrafter"/>
</dbReference>
<dbReference type="SUPFAM" id="SSF55931">
    <property type="entry name" value="Glutamine synthetase/guanido kinase"/>
    <property type="match status" value="1"/>
</dbReference>
<comment type="function">
    <text evidence="8 11">Allows the formation of correctly charged Asn-tRNA(Asn) or Gln-tRNA(Gln) through the transamidation of misacylated Asp-tRNA(Asn) or Glu-tRNA(Gln) in organisms which lack either or both of asparaginyl-tRNA or glutaminyl-tRNA synthetases. The reaction takes place in the presence of glutamine and ATP through an activated phospho-Asp-tRNA(Asn) or phospho-Glu-tRNA(Gln).</text>
</comment>
<dbReference type="NCBIfam" id="NF004012">
    <property type="entry name" value="PRK05477.1-2"/>
    <property type="match status" value="1"/>
</dbReference>
<keyword evidence="4 11" id="KW-0436">Ligase</keyword>
<proteinExistence type="inferred from homology"/>
<dbReference type="FunFam" id="1.10.10.410:FF:000001">
    <property type="entry name" value="Aspartyl/glutamyl-tRNA(Asn/Gln) amidotransferase subunit B"/>
    <property type="match status" value="1"/>
</dbReference>
<dbReference type="Pfam" id="PF02934">
    <property type="entry name" value="GatB_N"/>
    <property type="match status" value="1"/>
</dbReference>
<evidence type="ECO:0000256" key="10">
    <source>
        <dbReference type="ARBA" id="ARBA00047913"/>
    </source>
</evidence>
<sequence length="531" mass="58333">MTELAYTEPDPKIIPGAKGDWELVIGMEVHAQVTSNSKLFSGASTTFGAEPNSNVSLVDAAMPGMLPVINEYCVAQAVRTGLGLKAKINLFSRFDRKNYFYPDLPQGYQISQLYHPIVGEGEILVDLAPGVARKVRVERIHLEQDAGKSVHDLDPNLSYVDLNRSGVALMEIVSKPDIRGPEEAAEYVRKLRQILRYLGTCDGNMQEGSLRADVNVSVCPVGAYEKYQATQDFSHLGTRCEIKNMNSMRFIQQAIEYEARRQIAILEDGGTIDQETRLYDPNRGETRSMRSKEEAHDYRYFPDPDLLPLELEQSFVDEIGAGLPELPDAKKARFAKGFDIPEYDARVLTADVASADYFERVIDCINAIDGAEVLRYDAETGDLLSTRGVPLTKGKDVANWVINELFGRVNKEGLTVETSPVRPEQLGPLIELIARDVISGKIAKDVFEILWTEGGDPAEIVESRGLKQVTDTGAIEAAVDAVIAANPDKVAQAKEKPSMAGWFVGQVMKATGGKAAPQTVNALVRAKLGLE</sequence>
<dbReference type="GO" id="GO:0050566">
    <property type="term" value="F:asparaginyl-tRNA synthase (glutamine-hydrolyzing) activity"/>
    <property type="evidence" value="ECO:0007669"/>
    <property type="project" value="RHEA"/>
</dbReference>
<feature type="domain" description="Asn/Gln amidotransferase" evidence="12">
    <location>
        <begin position="356"/>
        <end position="528"/>
    </location>
</feature>
<dbReference type="NCBIfam" id="NF004015">
    <property type="entry name" value="PRK05477.1-5"/>
    <property type="match status" value="1"/>
</dbReference>
<evidence type="ECO:0000259" key="12">
    <source>
        <dbReference type="SMART" id="SM00845"/>
    </source>
</evidence>
<dbReference type="Gene3D" id="1.10.10.410">
    <property type="match status" value="1"/>
</dbReference>
<evidence type="ECO:0000256" key="3">
    <source>
        <dbReference type="ARBA" id="ARBA00016923"/>
    </source>
</evidence>
<dbReference type="InterPro" id="IPR004413">
    <property type="entry name" value="GatB"/>
</dbReference>
<keyword evidence="7 11" id="KW-0648">Protein biosynthesis</keyword>
<evidence type="ECO:0000313" key="14">
    <source>
        <dbReference type="Proteomes" id="UP000249185"/>
    </source>
</evidence>
<dbReference type="InterPro" id="IPR014746">
    <property type="entry name" value="Gln_synth/guanido_kin_cat_dom"/>
</dbReference>
<comment type="subunit">
    <text evidence="2 11">Heterotrimer of A, B and C subunits.</text>
</comment>
<dbReference type="InterPro" id="IPR017959">
    <property type="entry name" value="Asn/Gln-tRNA_amidoTrfase_suB/E"/>
</dbReference>
<dbReference type="HAMAP" id="MF_00121">
    <property type="entry name" value="GatB"/>
    <property type="match status" value="1"/>
</dbReference>
<dbReference type="AlphaFoldDB" id="A0A2W5NDH9"/>
<accession>A0A2W5NDH9</accession>
<evidence type="ECO:0000256" key="5">
    <source>
        <dbReference type="ARBA" id="ARBA00022741"/>
    </source>
</evidence>
<keyword evidence="6 11" id="KW-0067">ATP-binding</keyword>
<evidence type="ECO:0000256" key="6">
    <source>
        <dbReference type="ARBA" id="ARBA00022840"/>
    </source>
</evidence>
<gene>
    <name evidence="11 13" type="primary">gatB</name>
    <name evidence="13" type="ORF">DI556_05415</name>
</gene>
<keyword evidence="13" id="KW-0808">Transferase</keyword>
<dbReference type="NCBIfam" id="NF004014">
    <property type="entry name" value="PRK05477.1-4"/>
    <property type="match status" value="1"/>
</dbReference>
<dbReference type="EMBL" id="QFPW01000002">
    <property type="protein sequence ID" value="PZQ51596.1"/>
    <property type="molecule type" value="Genomic_DNA"/>
</dbReference>